<evidence type="ECO:0000313" key="1">
    <source>
        <dbReference type="EMBL" id="MDT2636205.1"/>
    </source>
</evidence>
<dbReference type="AlphaFoldDB" id="A0AAW8TJ90"/>
<name>A0AAW8TJ90_9ENTE</name>
<protein>
    <submittedName>
        <fullName evidence="1">DUF3037 domain-containing protein</fullName>
    </submittedName>
</protein>
<dbReference type="Proteomes" id="UP001245561">
    <property type="component" value="Unassembled WGS sequence"/>
</dbReference>
<proteinExistence type="predicted"/>
<gene>
    <name evidence="1" type="ORF">P7D36_01590</name>
</gene>
<organism evidence="1 2">
    <name type="scientific">Enterococcus dongliensis</name>
    <dbReference type="NCBI Taxonomy" id="2559925"/>
    <lineage>
        <taxon>Bacteria</taxon>
        <taxon>Bacillati</taxon>
        <taxon>Bacillota</taxon>
        <taxon>Bacilli</taxon>
        <taxon>Lactobacillales</taxon>
        <taxon>Enterococcaceae</taxon>
        <taxon>Enterococcus</taxon>
    </lineage>
</organism>
<evidence type="ECO:0000313" key="2">
    <source>
        <dbReference type="Proteomes" id="UP001245561"/>
    </source>
</evidence>
<comment type="caution">
    <text evidence="1">The sequence shown here is derived from an EMBL/GenBank/DDBJ whole genome shotgun (WGS) entry which is preliminary data.</text>
</comment>
<dbReference type="InterPro" id="IPR021398">
    <property type="entry name" value="DUF3037"/>
</dbReference>
<accession>A0AAW8TJ90</accession>
<dbReference type="EMBL" id="JARPYT010000002">
    <property type="protein sequence ID" value="MDT2636205.1"/>
    <property type="molecule type" value="Genomic_DNA"/>
</dbReference>
<sequence length="271" mass="32589">MSKHIKLKYSVLQYMPDPIRRESINVGIVFHCPEQAWSKFIQINNRNRIRSFDDEYDSDYIALQFRSMHFEFDSDVLDDYSERFEDINKDYFLEQNTKFYVNEFRFLPVETINTLPETINKDTFDLERTFLYYDRPKGERINTQEVRSLMKKQLSFYNVKNENKDIFLEADYTNQDIFDFISGNNAYKAISFDKNRIGNLSNELKVFTYDLLSRKDLISKYKIYIIYDNNLDSQPSSSKNQKIFEDFISNLNQDFNNIYAFPLSKFAENIR</sequence>
<dbReference type="RefSeq" id="WP_311800493.1">
    <property type="nucleotide sequence ID" value="NZ_JARPYS010000015.1"/>
</dbReference>
<dbReference type="Pfam" id="PF11236">
    <property type="entry name" value="DUF3037"/>
    <property type="match status" value="1"/>
</dbReference>
<reference evidence="1" key="1">
    <citation type="submission" date="2023-03" db="EMBL/GenBank/DDBJ databases">
        <authorList>
            <person name="Shen W."/>
            <person name="Cai J."/>
        </authorList>
    </citation>
    <scope>NUCLEOTIDE SEQUENCE</scope>
    <source>
        <strain evidence="1">P55-2</strain>
    </source>
</reference>